<comment type="caution">
    <text evidence="2">The sequence shown here is derived from an EMBL/GenBank/DDBJ whole genome shotgun (WGS) entry which is preliminary data.</text>
</comment>
<accession>A0A6A8G891</accession>
<evidence type="ECO:0000256" key="1">
    <source>
        <dbReference type="SAM" id="Phobius"/>
    </source>
</evidence>
<keyword evidence="1" id="KW-0472">Membrane</keyword>
<protein>
    <recommendedName>
        <fullName evidence="4">DUF4345 domain-containing protein</fullName>
    </recommendedName>
</protein>
<proteinExistence type="predicted"/>
<keyword evidence="3" id="KW-1185">Reference proteome</keyword>
<feature type="transmembrane region" description="Helical" evidence="1">
    <location>
        <begin position="45"/>
        <end position="63"/>
    </location>
</feature>
<evidence type="ECO:0000313" key="3">
    <source>
        <dbReference type="Proteomes" id="UP000443423"/>
    </source>
</evidence>
<reference evidence="2 3" key="1">
    <citation type="submission" date="2019-11" db="EMBL/GenBank/DDBJ databases">
        <title>Whole genome sequence of Haloferax sp. MBLA0078.</title>
        <authorList>
            <person name="Seo M.-J."/>
            <person name="Cho E.-S."/>
        </authorList>
    </citation>
    <scope>NUCLEOTIDE SEQUENCE [LARGE SCALE GENOMIC DNA]</scope>
    <source>
        <strain evidence="2 3">MBLA0078</strain>
    </source>
</reference>
<dbReference type="RefSeq" id="WP_151110624.1">
    <property type="nucleotide sequence ID" value="NZ_WKJQ01000001.1"/>
</dbReference>
<feature type="transmembrane region" description="Helical" evidence="1">
    <location>
        <begin position="7"/>
        <end position="25"/>
    </location>
</feature>
<keyword evidence="1" id="KW-1133">Transmembrane helix</keyword>
<evidence type="ECO:0008006" key="4">
    <source>
        <dbReference type="Google" id="ProtNLM"/>
    </source>
</evidence>
<sequence length="64" mass="6740">MSLQSSLALVGVGILLYFFPSFLTFGLRVGPFTHGGQSIDTRGVAFRFVGVILVVVGVAKLLGL</sequence>
<dbReference type="AlphaFoldDB" id="A0A6A8G891"/>
<organism evidence="2 3">
    <name type="scientific">Haloferax marinum</name>
    <dbReference type="NCBI Taxonomy" id="2666143"/>
    <lineage>
        <taxon>Archaea</taxon>
        <taxon>Methanobacteriati</taxon>
        <taxon>Methanobacteriota</taxon>
        <taxon>Stenosarchaea group</taxon>
        <taxon>Halobacteria</taxon>
        <taxon>Halobacteriales</taxon>
        <taxon>Haloferacaceae</taxon>
        <taxon>Haloferax</taxon>
    </lineage>
</organism>
<name>A0A6A8G891_9EURY</name>
<keyword evidence="1" id="KW-0812">Transmembrane</keyword>
<gene>
    <name evidence="2" type="ORF">GJR99_07040</name>
</gene>
<dbReference type="EMBL" id="WKJQ01000001">
    <property type="protein sequence ID" value="MRW96326.1"/>
    <property type="molecule type" value="Genomic_DNA"/>
</dbReference>
<dbReference type="Proteomes" id="UP000443423">
    <property type="component" value="Unassembled WGS sequence"/>
</dbReference>
<evidence type="ECO:0000313" key="2">
    <source>
        <dbReference type="EMBL" id="MRW96326.1"/>
    </source>
</evidence>